<evidence type="ECO:0000259" key="4">
    <source>
        <dbReference type="PROSITE" id="PS50222"/>
    </source>
</evidence>
<dbReference type="GeneID" id="20243016"/>
<evidence type="ECO:0000256" key="1">
    <source>
        <dbReference type="ARBA" id="ARBA00022837"/>
    </source>
</evidence>
<feature type="compositionally biased region" description="Polar residues" evidence="3">
    <location>
        <begin position="445"/>
        <end position="486"/>
    </location>
</feature>
<feature type="compositionally biased region" description="Polar residues" evidence="3">
    <location>
        <begin position="277"/>
        <end position="286"/>
    </location>
</feature>
<dbReference type="PROSITE" id="PS50222">
    <property type="entry name" value="EF_HAND_2"/>
    <property type="match status" value="2"/>
</dbReference>
<gene>
    <name evidence="5" type="ORF">LOTGIDRAFT_175106</name>
</gene>
<dbReference type="CTD" id="20243016"/>
<feature type="compositionally biased region" description="Polar residues" evidence="3">
    <location>
        <begin position="346"/>
        <end position="360"/>
    </location>
</feature>
<dbReference type="InterPro" id="IPR011992">
    <property type="entry name" value="EF-hand-dom_pair"/>
</dbReference>
<organism evidence="5 6">
    <name type="scientific">Lottia gigantea</name>
    <name type="common">Giant owl limpet</name>
    <dbReference type="NCBI Taxonomy" id="225164"/>
    <lineage>
        <taxon>Eukaryota</taxon>
        <taxon>Metazoa</taxon>
        <taxon>Spiralia</taxon>
        <taxon>Lophotrochozoa</taxon>
        <taxon>Mollusca</taxon>
        <taxon>Gastropoda</taxon>
        <taxon>Patellogastropoda</taxon>
        <taxon>Lottioidea</taxon>
        <taxon>Lottiidae</taxon>
        <taxon>Lottia</taxon>
    </lineage>
</organism>
<dbReference type="Proteomes" id="UP000030746">
    <property type="component" value="Unassembled WGS sequence"/>
</dbReference>
<evidence type="ECO:0000256" key="2">
    <source>
        <dbReference type="ARBA" id="ARBA00023179"/>
    </source>
</evidence>
<dbReference type="KEGG" id="lgi:LOTGIDRAFT_175106"/>
<proteinExistence type="predicted"/>
<dbReference type="HOGENOM" id="CLU_401315_0_0_1"/>
<accession>V4ALJ2</accession>
<evidence type="ECO:0000313" key="5">
    <source>
        <dbReference type="EMBL" id="ESO95630.1"/>
    </source>
</evidence>
<feature type="compositionally biased region" description="Low complexity" evidence="3">
    <location>
        <begin position="294"/>
        <end position="324"/>
    </location>
</feature>
<sequence length="686" mass="76097">MERETPTTVIERMILPTNMFRTPSPTKIITMEVQSSLSLCYDNKYSEDITLNIDNIGPLLTSLGVKQGETGILDLIRNALIDTNGCIDPLELERAIVNVSLENGDDEEAFFEEAFTIIDLDNDGYITAPDIYRLFQKLNIGTTDEGLITLLKNLDFDRDGSIDYEDFRSFMLGLEFQEPEIKSEHNCSGDDDDVKDDDEASSRLNIAALRDRRPSLRKLTKEDSQFNLVSEKKRSLFSYAGVVKDTFAVVSYIRRVTQTDKLEQDVQQIQEKLEATSSQLTATQGESSRRSSLRSDISNISRLLPPSTNRRRNSVSSSASSVGSFSPEDFLHVLPANFSRRPSMDSACSSQRSRNNSEKLNGNVSIRINGTATGAMNQVIPKTVVGKAKDTGQDKSQSGVDDNELLCLKDLCLTITDTDSGNDSALTLSQTVNGLVEQASGMANRRNSTADLDSSIGRSNWGTGAASSAKSPGQQKRQLSVESSANEFRDDNSSVKCPRDNYDPDDMTSATRNNLFEFHKITSKSSNSIGAESTLPEEIPQGPQNLNAETPRSKRSDMKPFFPAGTPNTRLASPGCSRTGKENGDSETDDMYISLVEKYHRPQRRYRRRISNDSATVGKCLKVRTLKKTKSVAKAKKEEIQSPDVGTKEIRVPTAGYDVDDEEKRLREERLQNFVNAESNDLDMSK</sequence>
<protein>
    <recommendedName>
        <fullName evidence="4">EF-hand domain-containing protein</fullName>
    </recommendedName>
</protein>
<feature type="domain" description="EF-hand" evidence="4">
    <location>
        <begin position="142"/>
        <end position="177"/>
    </location>
</feature>
<dbReference type="CDD" id="cd00051">
    <property type="entry name" value="EFh"/>
    <property type="match status" value="1"/>
</dbReference>
<keyword evidence="6" id="KW-1185">Reference proteome</keyword>
<dbReference type="AlphaFoldDB" id="V4ALJ2"/>
<dbReference type="FunFam" id="1.10.238.10:FF:000001">
    <property type="entry name" value="Calmodulin 1"/>
    <property type="match status" value="1"/>
</dbReference>
<feature type="compositionally biased region" description="Basic and acidic residues" evidence="3">
    <location>
        <begin position="487"/>
        <end position="502"/>
    </location>
</feature>
<reference evidence="5 6" key="1">
    <citation type="journal article" date="2013" name="Nature">
        <title>Insights into bilaterian evolution from three spiralian genomes.</title>
        <authorList>
            <person name="Simakov O."/>
            <person name="Marletaz F."/>
            <person name="Cho S.J."/>
            <person name="Edsinger-Gonzales E."/>
            <person name="Havlak P."/>
            <person name="Hellsten U."/>
            <person name="Kuo D.H."/>
            <person name="Larsson T."/>
            <person name="Lv J."/>
            <person name="Arendt D."/>
            <person name="Savage R."/>
            <person name="Osoegawa K."/>
            <person name="de Jong P."/>
            <person name="Grimwood J."/>
            <person name="Chapman J.A."/>
            <person name="Shapiro H."/>
            <person name="Aerts A."/>
            <person name="Otillar R.P."/>
            <person name="Terry A.Y."/>
            <person name="Boore J.L."/>
            <person name="Grigoriev I.V."/>
            <person name="Lindberg D.R."/>
            <person name="Seaver E.C."/>
            <person name="Weisblat D.A."/>
            <person name="Putnam N.H."/>
            <person name="Rokhsar D.S."/>
        </authorList>
    </citation>
    <scope>NUCLEOTIDE SEQUENCE [LARGE SCALE GENOMIC DNA]</scope>
</reference>
<feature type="region of interest" description="Disordered" evidence="3">
    <location>
        <begin position="277"/>
        <end position="324"/>
    </location>
</feature>
<dbReference type="SUPFAM" id="SSF47473">
    <property type="entry name" value="EF-hand"/>
    <property type="match status" value="1"/>
</dbReference>
<evidence type="ECO:0000313" key="6">
    <source>
        <dbReference type="Proteomes" id="UP000030746"/>
    </source>
</evidence>
<feature type="domain" description="EF-hand" evidence="4">
    <location>
        <begin position="106"/>
        <end position="141"/>
    </location>
</feature>
<dbReference type="Pfam" id="PF13499">
    <property type="entry name" value="EF-hand_7"/>
    <property type="match status" value="1"/>
</dbReference>
<dbReference type="SMART" id="SM00054">
    <property type="entry name" value="EFh"/>
    <property type="match status" value="2"/>
</dbReference>
<keyword evidence="2" id="KW-0514">Muscle protein</keyword>
<dbReference type="RefSeq" id="XP_009053691.1">
    <property type="nucleotide sequence ID" value="XM_009055443.1"/>
</dbReference>
<feature type="region of interest" description="Disordered" evidence="3">
    <location>
        <begin position="440"/>
        <end position="508"/>
    </location>
</feature>
<keyword evidence="1" id="KW-0106">Calcium</keyword>
<name>V4ALJ2_LOTGI</name>
<dbReference type="PROSITE" id="PS00018">
    <property type="entry name" value="EF_HAND_1"/>
    <property type="match status" value="2"/>
</dbReference>
<feature type="region of interest" description="Disordered" evidence="3">
    <location>
        <begin position="525"/>
        <end position="587"/>
    </location>
</feature>
<dbReference type="EMBL" id="KB201612">
    <property type="protein sequence ID" value="ESO95630.1"/>
    <property type="molecule type" value="Genomic_DNA"/>
</dbReference>
<dbReference type="InterPro" id="IPR002048">
    <property type="entry name" value="EF_hand_dom"/>
</dbReference>
<dbReference type="OrthoDB" id="6162426at2759"/>
<feature type="region of interest" description="Disordered" evidence="3">
    <location>
        <begin position="341"/>
        <end position="360"/>
    </location>
</feature>
<dbReference type="Gene3D" id="1.10.238.10">
    <property type="entry name" value="EF-hand"/>
    <property type="match status" value="1"/>
</dbReference>
<dbReference type="InterPro" id="IPR018247">
    <property type="entry name" value="EF_Hand_1_Ca_BS"/>
</dbReference>
<evidence type="ECO:0000256" key="3">
    <source>
        <dbReference type="SAM" id="MobiDB-lite"/>
    </source>
</evidence>
<dbReference type="GO" id="GO:0005509">
    <property type="term" value="F:calcium ion binding"/>
    <property type="evidence" value="ECO:0007669"/>
    <property type="project" value="InterPro"/>
</dbReference>